<evidence type="ECO:0000313" key="9">
    <source>
        <dbReference type="EMBL" id="SDT95309.1"/>
    </source>
</evidence>
<feature type="transmembrane region" description="Helical" evidence="7">
    <location>
        <begin position="181"/>
        <end position="204"/>
    </location>
</feature>
<name>A0ABY0V7N3_9ACTO</name>
<evidence type="ECO:0000256" key="2">
    <source>
        <dbReference type="ARBA" id="ARBA00022448"/>
    </source>
</evidence>
<gene>
    <name evidence="9" type="ORF">SAMN04489714_1185</name>
</gene>
<evidence type="ECO:0000256" key="1">
    <source>
        <dbReference type="ARBA" id="ARBA00004651"/>
    </source>
</evidence>
<evidence type="ECO:0000256" key="6">
    <source>
        <dbReference type="ARBA" id="ARBA00023136"/>
    </source>
</evidence>
<feature type="transmembrane region" description="Helical" evidence="7">
    <location>
        <begin position="119"/>
        <end position="139"/>
    </location>
</feature>
<reference evidence="9 10" key="1">
    <citation type="submission" date="2016-10" db="EMBL/GenBank/DDBJ databases">
        <authorList>
            <person name="Varghese N."/>
            <person name="Submissions S."/>
        </authorList>
    </citation>
    <scope>NUCLEOTIDE SEQUENCE [LARGE SCALE GENOMIC DNA]</scope>
    <source>
        <strain evidence="9 10">DSM 9169</strain>
    </source>
</reference>
<comment type="similarity">
    <text evidence="7">Belongs to the binding-protein-dependent transport system permease family.</text>
</comment>
<feature type="transmembrane region" description="Helical" evidence="7">
    <location>
        <begin position="92"/>
        <end position="113"/>
    </location>
</feature>
<organism evidence="9 10">
    <name type="scientific">Schaalia radingae</name>
    <dbReference type="NCBI Taxonomy" id="131110"/>
    <lineage>
        <taxon>Bacteria</taxon>
        <taxon>Bacillati</taxon>
        <taxon>Actinomycetota</taxon>
        <taxon>Actinomycetes</taxon>
        <taxon>Actinomycetales</taxon>
        <taxon>Actinomycetaceae</taxon>
        <taxon>Schaalia</taxon>
    </lineage>
</organism>
<comment type="subcellular location">
    <subcellularLocation>
        <location evidence="1 7">Cell membrane</location>
        <topology evidence="1 7">Multi-pass membrane protein</topology>
    </subcellularLocation>
</comment>
<evidence type="ECO:0000259" key="8">
    <source>
        <dbReference type="PROSITE" id="PS50928"/>
    </source>
</evidence>
<dbReference type="Proteomes" id="UP000198976">
    <property type="component" value="Chromosome I"/>
</dbReference>
<keyword evidence="2 7" id="KW-0813">Transport</keyword>
<dbReference type="Gene3D" id="1.10.3720.10">
    <property type="entry name" value="MetI-like"/>
    <property type="match status" value="1"/>
</dbReference>
<evidence type="ECO:0000313" key="10">
    <source>
        <dbReference type="Proteomes" id="UP000198976"/>
    </source>
</evidence>
<evidence type="ECO:0000256" key="4">
    <source>
        <dbReference type="ARBA" id="ARBA00022692"/>
    </source>
</evidence>
<dbReference type="PROSITE" id="PS50928">
    <property type="entry name" value="ABC_TM1"/>
    <property type="match status" value="1"/>
</dbReference>
<keyword evidence="4 7" id="KW-0812">Transmembrane</keyword>
<dbReference type="PANTHER" id="PTHR30151:SF20">
    <property type="entry name" value="ABC TRANSPORTER PERMEASE PROTEIN HI_0355-RELATED"/>
    <property type="match status" value="1"/>
</dbReference>
<dbReference type="CDD" id="cd06261">
    <property type="entry name" value="TM_PBP2"/>
    <property type="match status" value="1"/>
</dbReference>
<keyword evidence="10" id="KW-1185">Reference proteome</keyword>
<dbReference type="RefSeq" id="WP_092649105.1">
    <property type="nucleotide sequence ID" value="NZ_LT629792.1"/>
</dbReference>
<dbReference type="InterPro" id="IPR000515">
    <property type="entry name" value="MetI-like"/>
</dbReference>
<proteinExistence type="inferred from homology"/>
<keyword evidence="3" id="KW-1003">Cell membrane</keyword>
<feature type="transmembrane region" description="Helical" evidence="7">
    <location>
        <begin position="54"/>
        <end position="80"/>
    </location>
</feature>
<dbReference type="Pfam" id="PF00528">
    <property type="entry name" value="BPD_transp_1"/>
    <property type="match status" value="1"/>
</dbReference>
<evidence type="ECO:0000256" key="5">
    <source>
        <dbReference type="ARBA" id="ARBA00022989"/>
    </source>
</evidence>
<sequence>MNVCAPLIFLLLIMTVWALATTVFSLEPWRLPSPAQVLQRAQVLLTQPWMWQRVLITAGEAVLGCATGALVALPLAYAIYKVNWFRAAVEPFLGATQAIPAIALAPLLVLWVGFGLAPVIALCAIMVFFPILVSTVVGLRHLDQDVLEAASLDGASGWIMLRQIEAPMAAPSILAGLRNGFTLSVTGAVVGEMVMGGNGMGGILVQQRQNMDTPGMFVSIVVLCVLAMSIYIVIYRIEKRYNRS</sequence>
<protein>
    <submittedName>
        <fullName evidence="9">NitT/TauT family transport system permease protein</fullName>
    </submittedName>
</protein>
<evidence type="ECO:0000256" key="7">
    <source>
        <dbReference type="RuleBase" id="RU363032"/>
    </source>
</evidence>
<evidence type="ECO:0000256" key="3">
    <source>
        <dbReference type="ARBA" id="ARBA00022475"/>
    </source>
</evidence>
<keyword evidence="5 7" id="KW-1133">Transmembrane helix</keyword>
<keyword evidence="6 7" id="KW-0472">Membrane</keyword>
<dbReference type="InterPro" id="IPR035906">
    <property type="entry name" value="MetI-like_sf"/>
</dbReference>
<feature type="domain" description="ABC transmembrane type-1" evidence="8">
    <location>
        <begin position="50"/>
        <end position="234"/>
    </location>
</feature>
<dbReference type="SUPFAM" id="SSF161098">
    <property type="entry name" value="MetI-like"/>
    <property type="match status" value="1"/>
</dbReference>
<dbReference type="PANTHER" id="PTHR30151">
    <property type="entry name" value="ALKANE SULFONATE ABC TRANSPORTER-RELATED, MEMBRANE SUBUNIT"/>
    <property type="match status" value="1"/>
</dbReference>
<dbReference type="EMBL" id="LT629792">
    <property type="protein sequence ID" value="SDT95309.1"/>
    <property type="molecule type" value="Genomic_DNA"/>
</dbReference>
<feature type="transmembrane region" description="Helical" evidence="7">
    <location>
        <begin position="216"/>
        <end position="235"/>
    </location>
</feature>
<accession>A0ABY0V7N3</accession>